<reference evidence="22 23" key="1">
    <citation type="submission" date="2015-09" db="EMBL/GenBank/DDBJ databases">
        <title>Genome sequencing project for genomic taxonomy and phylogenomics of Bacillus-like bacteria.</title>
        <authorList>
            <person name="Liu B."/>
            <person name="Wang J."/>
            <person name="Zhu Y."/>
            <person name="Liu G."/>
            <person name="Chen Q."/>
            <person name="Chen Z."/>
            <person name="Lan J."/>
            <person name="Che J."/>
            <person name="Ge C."/>
            <person name="Shi H."/>
            <person name="Pan Z."/>
            <person name="Liu X."/>
        </authorList>
    </citation>
    <scope>NUCLEOTIDE SEQUENCE [LARGE SCALE GENOMIC DNA]</scope>
    <source>
        <strain evidence="22 23">LMG 18435</strain>
    </source>
</reference>
<keyword evidence="10 15" id="KW-0653">Protein transport</keyword>
<dbReference type="FunFam" id="3.40.50.300:FF:000429">
    <property type="entry name" value="Preprotein translocase subunit SecA"/>
    <property type="match status" value="1"/>
</dbReference>
<feature type="domain" description="Helicase C-terminal" evidence="20">
    <location>
        <begin position="414"/>
        <end position="586"/>
    </location>
</feature>
<dbReference type="PANTHER" id="PTHR30612">
    <property type="entry name" value="SECA INNER MEMBRANE COMPONENT OF SEC PROTEIN SECRETION SYSTEM"/>
    <property type="match status" value="1"/>
</dbReference>
<feature type="domain" description="Helicase ATP-binding" evidence="19">
    <location>
        <begin position="87"/>
        <end position="245"/>
    </location>
</feature>
<evidence type="ECO:0000259" key="21">
    <source>
        <dbReference type="PROSITE" id="PS51196"/>
    </source>
</evidence>
<keyword evidence="4 15" id="KW-1003">Cell membrane</keyword>
<evidence type="ECO:0000256" key="15">
    <source>
        <dbReference type="HAMAP-Rule" id="MF_01382"/>
    </source>
</evidence>
<evidence type="ECO:0000313" key="22">
    <source>
        <dbReference type="EMBL" id="KQL53002.1"/>
    </source>
</evidence>
<dbReference type="GO" id="GO:0017038">
    <property type="term" value="P:protein import"/>
    <property type="evidence" value="ECO:0007669"/>
    <property type="project" value="InterPro"/>
</dbReference>
<dbReference type="Pfam" id="PF07516">
    <property type="entry name" value="SecA_SW"/>
    <property type="match status" value="1"/>
</dbReference>
<evidence type="ECO:0000256" key="8">
    <source>
        <dbReference type="ARBA" id="ARBA00022833"/>
    </source>
</evidence>
<dbReference type="NCBIfam" id="TIGR00963">
    <property type="entry name" value="secA"/>
    <property type="match status" value="1"/>
</dbReference>
<dbReference type="Pfam" id="PF21090">
    <property type="entry name" value="P-loop_SecA"/>
    <property type="match status" value="2"/>
</dbReference>
<keyword evidence="7 15" id="KW-0547">Nucleotide-binding</keyword>
<evidence type="ECO:0000259" key="19">
    <source>
        <dbReference type="PROSITE" id="PS51192"/>
    </source>
</evidence>
<dbReference type="Gene3D" id="3.90.1440.10">
    <property type="entry name" value="SecA, preprotein cross-linking domain"/>
    <property type="match status" value="1"/>
</dbReference>
<dbReference type="PANTHER" id="PTHR30612:SF0">
    <property type="entry name" value="CHLOROPLAST PROTEIN-TRANSPORTING ATPASE"/>
    <property type="match status" value="1"/>
</dbReference>
<keyword evidence="3 15" id="KW-0813">Transport</keyword>
<comment type="subcellular location">
    <subcellularLocation>
        <location evidence="15">Cell membrane</location>
        <topology evidence="15">Peripheral membrane protein</topology>
        <orientation evidence="15">Cytoplasmic side</orientation>
    </subcellularLocation>
    <subcellularLocation>
        <location evidence="15">Cytoplasm</location>
    </subcellularLocation>
    <text evidence="15">Distribution is 50-50.</text>
</comment>
<dbReference type="SMART" id="SM00957">
    <property type="entry name" value="SecA_DEAD"/>
    <property type="match status" value="1"/>
</dbReference>
<evidence type="ECO:0000256" key="12">
    <source>
        <dbReference type="ARBA" id="ARBA00023010"/>
    </source>
</evidence>
<keyword evidence="17" id="KW-0175">Coiled coil</keyword>
<dbReference type="PROSITE" id="PS51196">
    <property type="entry name" value="SECA_MOTOR_DEAD"/>
    <property type="match status" value="1"/>
</dbReference>
<dbReference type="SUPFAM" id="SSF81767">
    <property type="entry name" value="Pre-protein crosslinking domain of SecA"/>
    <property type="match status" value="1"/>
</dbReference>
<evidence type="ECO:0000313" key="23">
    <source>
        <dbReference type="Proteomes" id="UP000051888"/>
    </source>
</evidence>
<dbReference type="InterPro" id="IPR011130">
    <property type="entry name" value="SecA_preprotein_X-link_dom"/>
</dbReference>
<dbReference type="STRING" id="157838.AN964_05405"/>
<evidence type="ECO:0000256" key="18">
    <source>
        <dbReference type="SAM" id="MobiDB-lite"/>
    </source>
</evidence>
<name>A0A0Q3WVM1_9BACI</name>
<comment type="caution">
    <text evidence="22">The sequence shown here is derived from an EMBL/GenBank/DDBJ whole genome shotgun (WGS) entry which is preliminary data.</text>
</comment>
<dbReference type="OrthoDB" id="9805579at2"/>
<dbReference type="Pfam" id="PF07517">
    <property type="entry name" value="SecA_DEAD"/>
    <property type="match status" value="1"/>
</dbReference>
<dbReference type="InterPro" id="IPR036266">
    <property type="entry name" value="SecA_Wing/Scaffold_sf"/>
</dbReference>
<feature type="domain" description="SecA family profile" evidence="21">
    <location>
        <begin position="1"/>
        <end position="570"/>
    </location>
</feature>
<dbReference type="SMART" id="SM00958">
    <property type="entry name" value="SecA_PP_bind"/>
    <property type="match status" value="1"/>
</dbReference>
<dbReference type="CDD" id="cd18803">
    <property type="entry name" value="SF2_C_secA"/>
    <property type="match status" value="1"/>
</dbReference>
<dbReference type="InterPro" id="IPR014018">
    <property type="entry name" value="SecA_motor_DEAD"/>
</dbReference>
<evidence type="ECO:0000256" key="6">
    <source>
        <dbReference type="ARBA" id="ARBA00022723"/>
    </source>
</evidence>
<comment type="subunit">
    <text evidence="15">Monomer and homodimer. Part of the essential Sec protein translocation apparatus which comprises SecA, SecYEG and auxiliary proteins SecDF. Other proteins may also be involved.</text>
</comment>
<dbReference type="Pfam" id="PF02810">
    <property type="entry name" value="SEC-C"/>
    <property type="match status" value="1"/>
</dbReference>
<dbReference type="InterPro" id="IPR000185">
    <property type="entry name" value="SecA"/>
</dbReference>
<accession>A0A0Q3WVM1</accession>
<evidence type="ECO:0000256" key="16">
    <source>
        <dbReference type="RuleBase" id="RU003874"/>
    </source>
</evidence>
<keyword evidence="6" id="KW-0479">Metal-binding</keyword>
<evidence type="ECO:0000259" key="20">
    <source>
        <dbReference type="PROSITE" id="PS51194"/>
    </source>
</evidence>
<dbReference type="GO" id="GO:0065002">
    <property type="term" value="P:intracellular protein transmembrane transport"/>
    <property type="evidence" value="ECO:0007669"/>
    <property type="project" value="UniProtKB-UniRule"/>
</dbReference>
<dbReference type="PROSITE" id="PS01312">
    <property type="entry name" value="SECA"/>
    <property type="match status" value="1"/>
</dbReference>
<dbReference type="PATRIC" id="fig|157838.3.peg.1201"/>
<dbReference type="CDD" id="cd17928">
    <property type="entry name" value="DEXDc_SecA"/>
    <property type="match status" value="1"/>
</dbReference>
<evidence type="ECO:0000256" key="9">
    <source>
        <dbReference type="ARBA" id="ARBA00022840"/>
    </source>
</evidence>
<keyword evidence="12 15" id="KW-0811">Translocation</keyword>
<evidence type="ECO:0000256" key="7">
    <source>
        <dbReference type="ARBA" id="ARBA00022741"/>
    </source>
</evidence>
<keyword evidence="8" id="KW-0862">Zinc</keyword>
<evidence type="ECO:0000256" key="10">
    <source>
        <dbReference type="ARBA" id="ARBA00022927"/>
    </source>
</evidence>
<feature type="binding site" evidence="15">
    <location>
        <begin position="103"/>
        <end position="107"/>
    </location>
    <ligand>
        <name>ATP</name>
        <dbReference type="ChEBI" id="CHEBI:30616"/>
    </ligand>
</feature>
<feature type="coiled-coil region" evidence="17">
    <location>
        <begin position="9"/>
        <end position="39"/>
    </location>
</feature>
<dbReference type="GO" id="GO:0005829">
    <property type="term" value="C:cytosol"/>
    <property type="evidence" value="ECO:0007669"/>
    <property type="project" value="TreeGrafter"/>
</dbReference>
<keyword evidence="23" id="KW-1185">Reference proteome</keyword>
<feature type="compositionally biased region" description="Basic and acidic residues" evidence="18">
    <location>
        <begin position="797"/>
        <end position="811"/>
    </location>
</feature>
<dbReference type="Pfam" id="PF01043">
    <property type="entry name" value="SecA_PP_bind"/>
    <property type="match status" value="1"/>
</dbReference>
<keyword evidence="11 15" id="KW-1278">Translocase</keyword>
<evidence type="ECO:0000256" key="17">
    <source>
        <dbReference type="SAM" id="Coils"/>
    </source>
</evidence>
<dbReference type="PROSITE" id="PS51194">
    <property type="entry name" value="HELICASE_CTER"/>
    <property type="match status" value="1"/>
</dbReference>
<evidence type="ECO:0000256" key="5">
    <source>
        <dbReference type="ARBA" id="ARBA00022490"/>
    </source>
</evidence>
<comment type="similarity">
    <text evidence="2 15 16">Belongs to the SecA family.</text>
</comment>
<comment type="function">
    <text evidence="15">Part of the Sec protein translocase complex. Interacts with the SecYEG preprotein conducting channel. Has a central role in coupling the hydrolysis of ATP to the transfer of proteins into and across the cell membrane, serving as an ATP-driven molecular motor driving the stepwise translocation of polypeptide chains across the membrane.</text>
</comment>
<dbReference type="SUPFAM" id="SSF81886">
    <property type="entry name" value="Helical scaffold and wing domains of SecA"/>
    <property type="match status" value="1"/>
</dbReference>
<evidence type="ECO:0000256" key="2">
    <source>
        <dbReference type="ARBA" id="ARBA00007650"/>
    </source>
</evidence>
<proteinExistence type="inferred from homology"/>
<comment type="catalytic activity">
    <reaction evidence="14 15">
        <text>ATP + H2O + cellular proteinSide 1 = ADP + phosphate + cellular proteinSide 2.</text>
        <dbReference type="EC" id="7.4.2.8"/>
    </reaction>
</comment>
<dbReference type="Proteomes" id="UP000051888">
    <property type="component" value="Unassembled WGS sequence"/>
</dbReference>
<dbReference type="InterPro" id="IPR004027">
    <property type="entry name" value="SEC_C_motif"/>
</dbReference>
<keyword evidence="5 15" id="KW-0963">Cytoplasm</keyword>
<dbReference type="GO" id="GO:0008564">
    <property type="term" value="F:protein-exporting ATPase activity"/>
    <property type="evidence" value="ECO:0007669"/>
    <property type="project" value="UniProtKB-EC"/>
</dbReference>
<protein>
    <recommendedName>
        <fullName evidence="15 16">Protein translocase subunit SecA</fullName>
        <ecNumber evidence="15">7.4.2.8</ecNumber>
    </recommendedName>
</protein>
<organism evidence="22 23">
    <name type="scientific">Heyndrickxia shackletonii</name>
    <dbReference type="NCBI Taxonomy" id="157838"/>
    <lineage>
        <taxon>Bacteria</taxon>
        <taxon>Bacillati</taxon>
        <taxon>Bacillota</taxon>
        <taxon>Bacilli</taxon>
        <taxon>Bacillales</taxon>
        <taxon>Bacillaceae</taxon>
        <taxon>Heyndrickxia</taxon>
    </lineage>
</organism>
<dbReference type="AlphaFoldDB" id="A0A0Q3WVM1"/>
<dbReference type="InterPro" id="IPR020937">
    <property type="entry name" value="SecA_CS"/>
</dbReference>
<dbReference type="SUPFAM" id="SSF52540">
    <property type="entry name" value="P-loop containing nucleoside triphosphate hydrolases"/>
    <property type="match status" value="2"/>
</dbReference>
<dbReference type="InterPro" id="IPR044722">
    <property type="entry name" value="SecA_SF2_C"/>
</dbReference>
<dbReference type="InterPro" id="IPR014001">
    <property type="entry name" value="Helicase_ATP-bd"/>
</dbReference>
<dbReference type="PRINTS" id="PR00906">
    <property type="entry name" value="SECA"/>
</dbReference>
<dbReference type="FunFam" id="3.90.1440.10:FF:000001">
    <property type="entry name" value="Preprotein translocase subunit SecA"/>
    <property type="match status" value="1"/>
</dbReference>
<dbReference type="EC" id="7.4.2.8" evidence="15"/>
<dbReference type="InterPro" id="IPR011115">
    <property type="entry name" value="SecA_DEAD"/>
</dbReference>
<dbReference type="InterPro" id="IPR001650">
    <property type="entry name" value="Helicase_C-like"/>
</dbReference>
<dbReference type="FunFam" id="1.10.3060.10:FF:000002">
    <property type="entry name" value="Preprotein translocase subunit SecA"/>
    <property type="match status" value="1"/>
</dbReference>
<dbReference type="PROSITE" id="PS51192">
    <property type="entry name" value="HELICASE_ATP_BIND_1"/>
    <property type="match status" value="1"/>
</dbReference>
<evidence type="ECO:0000256" key="3">
    <source>
        <dbReference type="ARBA" id="ARBA00022448"/>
    </source>
</evidence>
<evidence type="ECO:0000256" key="14">
    <source>
        <dbReference type="ARBA" id="ARBA00034006"/>
    </source>
</evidence>
<sequence>MVAFLEKVFDANKREIKRLDKLANQIEELASDMEKLSDDQLRDKTEEFKERYQKGETLDDLLVEAFAVVREGARRVLGLYPYHVQLMGGISLHEGNISEMKTGEGKTLTATMPVYLNALSGKGVHVVTVNEYLASRDATEMGELYNFLGLSVGLNLNSMSSEEKQEAYAADITYGTNNEFGFDYLRDNMVLYKEQRVQRPLFYAVIDEVDSILIDEARTPLIISGQAQKSTNLYIQANAFVRTLKKEEDYTYDEKTKSVQLTEEGISKAERSFGIDNLFDINHVTLNHHINQALKANVSMHIDVDYVVQDGEIVIVDQFTGRLMKGRRFSDGLHQAIEAKEAVEIQNESMTMATITFQNYFRMYEKLAGMTGTAKTEEEEFRNIYNMRVIVIPTNKPIARDDRPDLIYASMDGKFRAVVEDIAERNKKGQPVLVGTVAIETSELISQYLSKKGIRHNVLNAKNHEREAEIIALAGEKGSVTIATNMAGRGTDIKLGEGVVELGGLAVIGTERHESRRIDNQLRGRSGRQGDPGITQFYLSMEDELMRRFGSDNMKNMMQRLGMDDSQPIQSKMVSKAVESAQKRVEGNNFDARKQLLQYDDVLRQQREIIYNQRNEVIDSENLRDIVENMIKSVIERAVELHTPKHEDEENWNLQGLVDYVHGNLLHEGAVSVNDFLGKEPEEMVDLIFEKVKKDYDEKEESLGSEQMREFEKVVLLRAVDTKWIDHIDAMDHLRQGIHLRAYGQVDPLREYQSEGFAMFEGMVTAIEEDAAKYIMKAEIRNNLQREEVAKGQAVNPKEDGETVKKKPVRKKQDIGRNALCPCGSGKKYKQCHGKNL</sequence>
<dbReference type="GO" id="GO:0006605">
    <property type="term" value="P:protein targeting"/>
    <property type="evidence" value="ECO:0007669"/>
    <property type="project" value="UniProtKB-UniRule"/>
</dbReference>
<keyword evidence="9 15" id="KW-0067">ATP-binding</keyword>
<dbReference type="HAMAP" id="MF_01382">
    <property type="entry name" value="SecA"/>
    <property type="match status" value="1"/>
</dbReference>
<dbReference type="NCBIfam" id="NF006630">
    <property type="entry name" value="PRK09200.1"/>
    <property type="match status" value="1"/>
</dbReference>
<dbReference type="GO" id="GO:0043952">
    <property type="term" value="P:protein transport by the Sec complex"/>
    <property type="evidence" value="ECO:0007669"/>
    <property type="project" value="TreeGrafter"/>
</dbReference>
<dbReference type="GO" id="GO:0031522">
    <property type="term" value="C:cell envelope Sec protein transport complex"/>
    <property type="evidence" value="ECO:0007669"/>
    <property type="project" value="TreeGrafter"/>
</dbReference>
<dbReference type="InterPro" id="IPR011116">
    <property type="entry name" value="SecA_Wing/Scaffold"/>
</dbReference>
<keyword evidence="13 15" id="KW-0472">Membrane</keyword>
<evidence type="ECO:0000256" key="1">
    <source>
        <dbReference type="ARBA" id="ARBA00001947"/>
    </source>
</evidence>
<dbReference type="Gene3D" id="3.40.50.300">
    <property type="entry name" value="P-loop containing nucleotide triphosphate hydrolases"/>
    <property type="match status" value="3"/>
</dbReference>
<evidence type="ECO:0000256" key="11">
    <source>
        <dbReference type="ARBA" id="ARBA00022967"/>
    </source>
</evidence>
<dbReference type="InterPro" id="IPR027417">
    <property type="entry name" value="P-loop_NTPase"/>
</dbReference>
<dbReference type="NCBIfam" id="NF009538">
    <property type="entry name" value="PRK12904.1"/>
    <property type="match status" value="1"/>
</dbReference>
<dbReference type="InterPro" id="IPR036670">
    <property type="entry name" value="SecA_X-link_sf"/>
</dbReference>
<dbReference type="EMBL" id="LJJC01000004">
    <property type="protein sequence ID" value="KQL53002.1"/>
    <property type="molecule type" value="Genomic_DNA"/>
</dbReference>
<dbReference type="GO" id="GO:0005524">
    <property type="term" value="F:ATP binding"/>
    <property type="evidence" value="ECO:0007669"/>
    <property type="project" value="UniProtKB-UniRule"/>
</dbReference>
<feature type="binding site" evidence="15">
    <location>
        <position position="85"/>
    </location>
    <ligand>
        <name>ATP</name>
        <dbReference type="ChEBI" id="CHEBI:30616"/>
    </ligand>
</feature>
<dbReference type="GO" id="GO:0005886">
    <property type="term" value="C:plasma membrane"/>
    <property type="evidence" value="ECO:0007669"/>
    <property type="project" value="UniProtKB-SubCell"/>
</dbReference>
<comment type="cofactor">
    <cofactor evidence="1">
        <name>Zn(2+)</name>
        <dbReference type="ChEBI" id="CHEBI:29105"/>
    </cofactor>
</comment>
<feature type="binding site" evidence="15">
    <location>
        <position position="492"/>
    </location>
    <ligand>
        <name>ATP</name>
        <dbReference type="ChEBI" id="CHEBI:30616"/>
    </ligand>
</feature>
<evidence type="ECO:0000256" key="4">
    <source>
        <dbReference type="ARBA" id="ARBA00022475"/>
    </source>
</evidence>
<dbReference type="RefSeq" id="WP_055738717.1">
    <property type="nucleotide sequence ID" value="NZ_JAAIWL010000004.1"/>
</dbReference>
<dbReference type="GO" id="GO:0046872">
    <property type="term" value="F:metal ion binding"/>
    <property type="evidence" value="ECO:0007669"/>
    <property type="project" value="UniProtKB-KW"/>
</dbReference>
<dbReference type="Gene3D" id="1.10.3060.10">
    <property type="entry name" value="Helical scaffold and wing domains of SecA"/>
    <property type="match status" value="1"/>
</dbReference>
<gene>
    <name evidence="15" type="primary">secA</name>
    <name evidence="22" type="ORF">AN964_05405</name>
</gene>
<feature type="region of interest" description="Disordered" evidence="18">
    <location>
        <begin position="789"/>
        <end position="811"/>
    </location>
</feature>
<evidence type="ECO:0000256" key="13">
    <source>
        <dbReference type="ARBA" id="ARBA00023136"/>
    </source>
</evidence>